<protein>
    <submittedName>
        <fullName evidence="4">Acetoin utilization protein AcuB</fullName>
    </submittedName>
</protein>
<sequence length="158" mass="17526">MRVEDLMTSKVFTVEQHDLIDRVFFLIHYERIRHLPVVEKGKVIGIVSDRDLYKALGPKSNSNAIEAATGTGATELHVVPKKVQHIMHRGVITVTPETYASEAAAKMADNKIGALPVVDKDNKLLGILSSTDILRVFSKIEKASEEREKRIVAGTSHK</sequence>
<dbReference type="PANTHER" id="PTHR43080:SF2">
    <property type="entry name" value="CBS DOMAIN-CONTAINING PROTEIN"/>
    <property type="match status" value="1"/>
</dbReference>
<dbReference type="SMART" id="SM00116">
    <property type="entry name" value="CBS"/>
    <property type="match status" value="2"/>
</dbReference>
<feature type="domain" description="CBS" evidence="3">
    <location>
        <begin position="87"/>
        <end position="144"/>
    </location>
</feature>
<evidence type="ECO:0000313" key="4">
    <source>
        <dbReference type="EMBL" id="PPK67710.1"/>
    </source>
</evidence>
<dbReference type="RefSeq" id="WP_104424751.1">
    <property type="nucleotide sequence ID" value="NZ_PTIY01000013.1"/>
</dbReference>
<dbReference type="PANTHER" id="PTHR43080">
    <property type="entry name" value="CBS DOMAIN-CONTAINING PROTEIN CBSX3, MITOCHONDRIAL"/>
    <property type="match status" value="1"/>
</dbReference>
<dbReference type="AlphaFoldDB" id="A0A2S6GR77"/>
<dbReference type="OrthoDB" id="9794094at2"/>
<name>A0A2S6GR77_9GAMM</name>
<keyword evidence="5" id="KW-1185">Reference proteome</keyword>
<evidence type="ECO:0000256" key="1">
    <source>
        <dbReference type="ARBA" id="ARBA00023122"/>
    </source>
</evidence>
<feature type="domain" description="CBS" evidence="3">
    <location>
        <begin position="7"/>
        <end position="65"/>
    </location>
</feature>
<evidence type="ECO:0000256" key="2">
    <source>
        <dbReference type="PROSITE-ProRule" id="PRU00703"/>
    </source>
</evidence>
<dbReference type="Proteomes" id="UP000238071">
    <property type="component" value="Unassembled WGS sequence"/>
</dbReference>
<dbReference type="SUPFAM" id="SSF54631">
    <property type="entry name" value="CBS-domain pair"/>
    <property type="match status" value="1"/>
</dbReference>
<keyword evidence="1 2" id="KW-0129">CBS domain</keyword>
<dbReference type="InterPro" id="IPR051257">
    <property type="entry name" value="Diverse_CBS-Domain"/>
</dbReference>
<dbReference type="EMBL" id="PTIY01000013">
    <property type="protein sequence ID" value="PPK67710.1"/>
    <property type="molecule type" value="Genomic_DNA"/>
</dbReference>
<accession>A0A2S6GR77</accession>
<comment type="caution">
    <text evidence="4">The sequence shown here is derived from an EMBL/GenBank/DDBJ whole genome shotgun (WGS) entry which is preliminary data.</text>
</comment>
<dbReference type="CDD" id="cd04584">
    <property type="entry name" value="CBS_pair_AcuB_like"/>
    <property type="match status" value="1"/>
</dbReference>
<proteinExistence type="predicted"/>
<organism evidence="4 5">
    <name type="scientific">Methylobacter tundripaludum</name>
    <dbReference type="NCBI Taxonomy" id="173365"/>
    <lineage>
        <taxon>Bacteria</taxon>
        <taxon>Pseudomonadati</taxon>
        <taxon>Pseudomonadota</taxon>
        <taxon>Gammaproteobacteria</taxon>
        <taxon>Methylococcales</taxon>
        <taxon>Methylococcaceae</taxon>
        <taxon>Methylobacter</taxon>
    </lineage>
</organism>
<dbReference type="PROSITE" id="PS51371">
    <property type="entry name" value="CBS"/>
    <property type="match status" value="2"/>
</dbReference>
<dbReference type="InterPro" id="IPR046342">
    <property type="entry name" value="CBS_dom_sf"/>
</dbReference>
<gene>
    <name evidence="4" type="ORF">B0F88_11349</name>
</gene>
<dbReference type="Gene3D" id="3.10.580.10">
    <property type="entry name" value="CBS-domain"/>
    <property type="match status" value="1"/>
</dbReference>
<dbReference type="Pfam" id="PF00571">
    <property type="entry name" value="CBS"/>
    <property type="match status" value="2"/>
</dbReference>
<dbReference type="InterPro" id="IPR000644">
    <property type="entry name" value="CBS_dom"/>
</dbReference>
<evidence type="ECO:0000313" key="5">
    <source>
        <dbReference type="Proteomes" id="UP000238071"/>
    </source>
</evidence>
<evidence type="ECO:0000259" key="3">
    <source>
        <dbReference type="PROSITE" id="PS51371"/>
    </source>
</evidence>
<reference evidence="4 5" key="1">
    <citation type="submission" date="2018-02" db="EMBL/GenBank/DDBJ databases">
        <title>Subsurface microbial communities from deep shales in Ohio and West Virginia, USA.</title>
        <authorList>
            <person name="Wrighton K."/>
        </authorList>
    </citation>
    <scope>NUCLEOTIDE SEQUENCE [LARGE SCALE GENOMIC DNA]</scope>
    <source>
        <strain evidence="4 5">OWC-G53F</strain>
    </source>
</reference>